<feature type="domain" description="Sulfatase N-terminal" evidence="4">
    <location>
        <begin position="2"/>
        <end position="278"/>
    </location>
</feature>
<keyword evidence="6" id="KW-1185">Reference proteome</keyword>
<evidence type="ECO:0000313" key="5">
    <source>
        <dbReference type="EMBL" id="MDQ8207283.1"/>
    </source>
</evidence>
<dbReference type="RefSeq" id="WP_308949417.1">
    <property type="nucleotide sequence ID" value="NZ_JARXHW010000012.1"/>
</dbReference>
<accession>A0ABU1ASZ5</accession>
<dbReference type="Proteomes" id="UP001225316">
    <property type="component" value="Unassembled WGS sequence"/>
</dbReference>
<dbReference type="EMBL" id="JARXHW010000012">
    <property type="protein sequence ID" value="MDQ8207283.1"/>
    <property type="molecule type" value="Genomic_DNA"/>
</dbReference>
<dbReference type="SUPFAM" id="SSF53649">
    <property type="entry name" value="Alkaline phosphatase-like"/>
    <property type="match status" value="1"/>
</dbReference>
<keyword evidence="2" id="KW-0479">Metal-binding</keyword>
<evidence type="ECO:0000256" key="1">
    <source>
        <dbReference type="ARBA" id="ARBA00008779"/>
    </source>
</evidence>
<dbReference type="Gene3D" id="3.40.720.10">
    <property type="entry name" value="Alkaline Phosphatase, subunit A"/>
    <property type="match status" value="1"/>
</dbReference>
<gene>
    <name evidence="5" type="ORF">QEH52_07175</name>
</gene>
<evidence type="ECO:0000256" key="3">
    <source>
        <dbReference type="ARBA" id="ARBA00022801"/>
    </source>
</evidence>
<sequence>MNIVYIHAHDAGRYIQPYGYAVPTPRLQQFAQEGMLFRQAFCSNPTCSPSRACLMTGQSAHENGMLGLAHRGFRLKDYGETLVQFLGEAGYHTALSGIQHIALEPYAATADIGYSEILTEAHIDSNAIATASEDFLGREHQQPFFLDVGFFPPHRIGEGEFPADGPAPDANYVRAPAHLPDTAATREDFAAYMASVQTFDTMFGRVVDAIEANGLAEETLIIATTDHGIAFPGMKCRLTDHGLGVMLMLRGPNGFSGGKLSDSMVTHLDLFPTICEVVNLPIPDRLQGRSLCALAREPEHCLHERIFAEVNVHAAYEPMRAVRSQRWKYIRHYAAREHVILPNCDNGLSKDYLCDHGWAAHVAGEEELYDLLLDPQEANNLVTKPEYAPQLESLRTALHEWMLETQDPLLRGPLDLSDKVVTSADAYSPAGAPRGG</sequence>
<name>A0ABU1ASZ5_9BACT</name>
<reference evidence="5 6" key="1">
    <citation type="submission" date="2023-04" db="EMBL/GenBank/DDBJ databases">
        <title>A novel bacteria isolated from coastal sediment.</title>
        <authorList>
            <person name="Liu X.-J."/>
            <person name="Du Z.-J."/>
        </authorList>
    </citation>
    <scope>NUCLEOTIDE SEQUENCE [LARGE SCALE GENOMIC DNA]</scope>
    <source>
        <strain evidence="5 6">SDUM461003</strain>
    </source>
</reference>
<dbReference type="Pfam" id="PF00884">
    <property type="entry name" value="Sulfatase"/>
    <property type="match status" value="1"/>
</dbReference>
<evidence type="ECO:0000259" key="4">
    <source>
        <dbReference type="Pfam" id="PF00884"/>
    </source>
</evidence>
<dbReference type="PROSITE" id="PS00523">
    <property type="entry name" value="SULFATASE_1"/>
    <property type="match status" value="1"/>
</dbReference>
<protein>
    <submittedName>
        <fullName evidence="5">Sulfatase</fullName>
    </submittedName>
</protein>
<dbReference type="InterPro" id="IPR017850">
    <property type="entry name" value="Alkaline_phosphatase_core_sf"/>
</dbReference>
<comment type="caution">
    <text evidence="5">The sequence shown here is derived from an EMBL/GenBank/DDBJ whole genome shotgun (WGS) entry which is preliminary data.</text>
</comment>
<comment type="similarity">
    <text evidence="1">Belongs to the sulfatase family.</text>
</comment>
<evidence type="ECO:0000256" key="2">
    <source>
        <dbReference type="ARBA" id="ARBA00022723"/>
    </source>
</evidence>
<evidence type="ECO:0000313" key="6">
    <source>
        <dbReference type="Proteomes" id="UP001225316"/>
    </source>
</evidence>
<dbReference type="PANTHER" id="PTHR45953">
    <property type="entry name" value="IDURONATE 2-SULFATASE"/>
    <property type="match status" value="1"/>
</dbReference>
<dbReference type="PANTHER" id="PTHR45953:SF1">
    <property type="entry name" value="IDURONATE 2-SULFATASE"/>
    <property type="match status" value="1"/>
</dbReference>
<keyword evidence="3" id="KW-0378">Hydrolase</keyword>
<dbReference type="InterPro" id="IPR024607">
    <property type="entry name" value="Sulfatase_CS"/>
</dbReference>
<dbReference type="CDD" id="cd16027">
    <property type="entry name" value="SGSH"/>
    <property type="match status" value="1"/>
</dbReference>
<organism evidence="5 6">
    <name type="scientific">Thalassobacterium maritimum</name>
    <dbReference type="NCBI Taxonomy" id="3041265"/>
    <lineage>
        <taxon>Bacteria</taxon>
        <taxon>Pseudomonadati</taxon>
        <taxon>Verrucomicrobiota</taxon>
        <taxon>Opitutia</taxon>
        <taxon>Puniceicoccales</taxon>
        <taxon>Coraliomargaritaceae</taxon>
        <taxon>Thalassobacterium</taxon>
    </lineage>
</organism>
<dbReference type="InterPro" id="IPR000917">
    <property type="entry name" value="Sulfatase_N"/>
</dbReference>
<proteinExistence type="inferred from homology"/>